<evidence type="ECO:0000313" key="1">
    <source>
        <dbReference type="EMBL" id="CAD9263878.1"/>
    </source>
</evidence>
<dbReference type="EMBL" id="HBGJ01035147">
    <property type="protein sequence ID" value="CAD9263878.1"/>
    <property type="molecule type" value="Transcribed_RNA"/>
</dbReference>
<reference evidence="1" key="1">
    <citation type="submission" date="2021-01" db="EMBL/GenBank/DDBJ databases">
        <authorList>
            <person name="Corre E."/>
            <person name="Pelletier E."/>
            <person name="Niang G."/>
            <person name="Scheremetjew M."/>
            <person name="Finn R."/>
            <person name="Kale V."/>
            <person name="Holt S."/>
            <person name="Cochrane G."/>
            <person name="Meng A."/>
            <person name="Brown T."/>
            <person name="Cohen L."/>
        </authorList>
    </citation>
    <scope>NUCLEOTIDE SEQUENCE</scope>
    <source>
        <strain evidence="1">CCMP2877</strain>
    </source>
</reference>
<evidence type="ECO:0008006" key="2">
    <source>
        <dbReference type="Google" id="ProtNLM"/>
    </source>
</evidence>
<dbReference type="Pfam" id="PF11251">
    <property type="entry name" value="DUF3050"/>
    <property type="match status" value="1"/>
</dbReference>
<organism evidence="1">
    <name type="scientific">Phaeomonas parva</name>
    <dbReference type="NCBI Taxonomy" id="124430"/>
    <lineage>
        <taxon>Eukaryota</taxon>
        <taxon>Sar</taxon>
        <taxon>Stramenopiles</taxon>
        <taxon>Ochrophyta</taxon>
        <taxon>Pinguiophyceae</taxon>
        <taxon>Pinguiochrysidales</taxon>
        <taxon>Pinguiochrysidaceae</taxon>
        <taxon>Phaeomonas</taxon>
    </lineage>
</organism>
<dbReference type="Gene3D" id="1.20.910.10">
    <property type="entry name" value="Heme oxygenase-like"/>
    <property type="match status" value="1"/>
</dbReference>
<proteinExistence type="predicted"/>
<gene>
    <name evidence="1" type="ORF">PPAR1163_LOCUS22264</name>
</gene>
<name>A0A7S1XUZ2_9STRA</name>
<dbReference type="InterPro" id="IPR024423">
    <property type="entry name" value="DUF3050"/>
</dbReference>
<sequence length="285" mass="31254">MLTNGNEPLDIEAASAGTRERLLAHPLYESIKDMKTLRRFMESHVFAVWDFMSLLHALRGAFAPTRLPWVPSGDVILRRFINKIIVCEESDEDGRGGFSSHFELYLAGMVEIGADTRPVRRFVELVSDGVPVSQALELSGAPAGAARFVRATFAEIDSESMPRIAAAFSIGREELISPMFVELVNGIAAAEGIQAERLRYYLERHIEVDGDDHGPMAKRLLEVICGNDAKRRREAANAGRRSLKARIDLWDSVMFEEAPDTVGASTAAAVLAHVGAFGISQSAKL</sequence>
<dbReference type="AlphaFoldDB" id="A0A7S1XUZ2"/>
<dbReference type="InterPro" id="IPR016084">
    <property type="entry name" value="Haem_Oase-like_multi-hlx"/>
</dbReference>
<accession>A0A7S1XUZ2</accession>
<protein>
    <recommendedName>
        <fullName evidence="2">DUF3050 domain-containing protein</fullName>
    </recommendedName>
</protein>
<dbReference type="SUPFAM" id="SSF48613">
    <property type="entry name" value="Heme oxygenase-like"/>
    <property type="match status" value="1"/>
</dbReference>